<comment type="caution">
    <text evidence="2">The sequence shown here is derived from an EMBL/GenBank/DDBJ whole genome shotgun (WGS) entry which is preliminary data.</text>
</comment>
<keyword evidence="3" id="KW-1185">Reference proteome</keyword>
<organism evidence="2 3">
    <name type="scientific">Clohesyomyces aquaticus</name>
    <dbReference type="NCBI Taxonomy" id="1231657"/>
    <lineage>
        <taxon>Eukaryota</taxon>
        <taxon>Fungi</taxon>
        <taxon>Dikarya</taxon>
        <taxon>Ascomycota</taxon>
        <taxon>Pezizomycotina</taxon>
        <taxon>Dothideomycetes</taxon>
        <taxon>Pleosporomycetidae</taxon>
        <taxon>Pleosporales</taxon>
        <taxon>Lindgomycetaceae</taxon>
        <taxon>Clohesyomyces</taxon>
    </lineage>
</organism>
<dbReference type="Proteomes" id="UP000193144">
    <property type="component" value="Unassembled WGS sequence"/>
</dbReference>
<protein>
    <submittedName>
        <fullName evidence="2">Uncharacterized protein</fullName>
    </submittedName>
</protein>
<accession>A0A1Y2ABZ5</accession>
<dbReference type="EMBL" id="MCFA01000001">
    <property type="protein sequence ID" value="ORY19807.1"/>
    <property type="molecule type" value="Genomic_DNA"/>
</dbReference>
<reference evidence="2 3" key="1">
    <citation type="submission" date="2016-07" db="EMBL/GenBank/DDBJ databases">
        <title>Pervasive Adenine N6-methylation of Active Genes in Fungi.</title>
        <authorList>
            <consortium name="DOE Joint Genome Institute"/>
            <person name="Mondo S.J."/>
            <person name="Dannebaum R.O."/>
            <person name="Kuo R.C."/>
            <person name="Labutti K."/>
            <person name="Haridas S."/>
            <person name="Kuo A."/>
            <person name="Salamov A."/>
            <person name="Ahrendt S.R."/>
            <person name="Lipzen A."/>
            <person name="Sullivan W."/>
            <person name="Andreopoulos W.B."/>
            <person name="Clum A."/>
            <person name="Lindquist E."/>
            <person name="Daum C."/>
            <person name="Ramamoorthy G.K."/>
            <person name="Gryganskyi A."/>
            <person name="Culley D."/>
            <person name="Magnuson J.K."/>
            <person name="James T.Y."/>
            <person name="O'Malley M.A."/>
            <person name="Stajich J.E."/>
            <person name="Spatafora J.W."/>
            <person name="Visel A."/>
            <person name="Grigoriev I.V."/>
        </authorList>
    </citation>
    <scope>NUCLEOTIDE SEQUENCE [LARGE SCALE GENOMIC DNA]</scope>
    <source>
        <strain evidence="2 3">CBS 115471</strain>
    </source>
</reference>
<sequence>MKCRILHFLRRIASRLKSRWSLEVLTRYPSLGTFLGVVSRPQPCMHGAEQGGFSRTSTPRQHLGQTHRNPDMTVAHASAYTRQFPRVVSILACFSGASSCTHNVCRHINSRLEGNNPGQRREPRITWRIPPGRYGPITARAVPWPRNQWWCLPNNDTH</sequence>
<evidence type="ECO:0000313" key="3">
    <source>
        <dbReference type="Proteomes" id="UP000193144"/>
    </source>
</evidence>
<feature type="compositionally biased region" description="Polar residues" evidence="1">
    <location>
        <begin position="53"/>
        <end position="67"/>
    </location>
</feature>
<gene>
    <name evidence="2" type="ORF">BCR34DRAFT_4150</name>
</gene>
<feature type="region of interest" description="Disordered" evidence="1">
    <location>
        <begin position="46"/>
        <end position="68"/>
    </location>
</feature>
<dbReference type="AlphaFoldDB" id="A0A1Y2ABZ5"/>
<evidence type="ECO:0000313" key="2">
    <source>
        <dbReference type="EMBL" id="ORY19807.1"/>
    </source>
</evidence>
<proteinExistence type="predicted"/>
<evidence type="ECO:0000256" key="1">
    <source>
        <dbReference type="SAM" id="MobiDB-lite"/>
    </source>
</evidence>
<name>A0A1Y2ABZ5_9PLEO</name>